<evidence type="ECO:0000259" key="2">
    <source>
        <dbReference type="Pfam" id="PF01966"/>
    </source>
</evidence>
<proteinExistence type="predicted"/>
<dbReference type="GO" id="GO:0000166">
    <property type="term" value="F:nucleotide binding"/>
    <property type="evidence" value="ECO:0007669"/>
    <property type="project" value="UniProtKB-KW"/>
</dbReference>
<dbReference type="STRING" id="318464.IO99_16280"/>
<evidence type="ECO:0000256" key="1">
    <source>
        <dbReference type="ARBA" id="ARBA00022741"/>
    </source>
</evidence>
<keyword evidence="1" id="KW-0547">Nucleotide-binding</keyword>
<gene>
    <name evidence="3" type="ORF">IO99_16280</name>
</gene>
<sequence length="221" mass="26260">MNYFEEFTKHLLEDEKPSIYFNNLVESNGYPDIYPYNMVLKLKNVEQNPKHHPEGNVWIHTMMVIDEAAKRRDRSKEPKGFMWAAFLHDIGKLTTTKLRRGYLTAYDHDKVGARMAEEFLTHLKLHEDKGFYDYVVNLVRLHMQILFVVKNNEFADLNRVVKSGYIEDIGLLGICDRLGRGPKTEEEVRKEERNIEIFLERCQNYIDKRKRMAETYNLPEK</sequence>
<dbReference type="RefSeq" id="WP_035135084.1">
    <property type="nucleotide sequence ID" value="NZ_JPMD01000041.1"/>
</dbReference>
<dbReference type="NCBIfam" id="TIGR00277">
    <property type="entry name" value="HDIG"/>
    <property type="match status" value="1"/>
</dbReference>
<dbReference type="CDD" id="cd00077">
    <property type="entry name" value="HDc"/>
    <property type="match status" value="1"/>
</dbReference>
<evidence type="ECO:0000313" key="4">
    <source>
        <dbReference type="Proteomes" id="UP000028542"/>
    </source>
</evidence>
<dbReference type="eggNOG" id="COG2844">
    <property type="taxonomic scope" value="Bacteria"/>
</dbReference>
<dbReference type="EMBL" id="JPMD01000041">
    <property type="protein sequence ID" value="KEZ85169.1"/>
    <property type="molecule type" value="Genomic_DNA"/>
</dbReference>
<comment type="caution">
    <text evidence="3">The sequence shown here is derived from an EMBL/GenBank/DDBJ whole genome shotgun (WGS) entry which is preliminary data.</text>
</comment>
<dbReference type="Gene3D" id="1.10.3090.10">
    <property type="entry name" value="cca-adding enzyme, domain 2"/>
    <property type="match status" value="1"/>
</dbReference>
<dbReference type="InterPro" id="IPR006675">
    <property type="entry name" value="HDIG_dom"/>
</dbReference>
<keyword evidence="4" id="KW-1185">Reference proteome</keyword>
<dbReference type="PANTHER" id="PTHR47545">
    <property type="entry name" value="MULTIFUNCTIONAL CCA PROTEIN"/>
    <property type="match status" value="1"/>
</dbReference>
<organism evidence="3 4">
    <name type="scientific">Clostridium sulfidigenes</name>
    <dbReference type="NCBI Taxonomy" id="318464"/>
    <lineage>
        <taxon>Bacteria</taxon>
        <taxon>Bacillati</taxon>
        <taxon>Bacillota</taxon>
        <taxon>Clostridia</taxon>
        <taxon>Eubacteriales</taxon>
        <taxon>Clostridiaceae</taxon>
        <taxon>Clostridium</taxon>
    </lineage>
</organism>
<dbReference type="Proteomes" id="UP000028542">
    <property type="component" value="Unassembled WGS sequence"/>
</dbReference>
<feature type="domain" description="HD" evidence="2">
    <location>
        <begin position="59"/>
        <end position="143"/>
    </location>
</feature>
<name>A0A084J885_9CLOT</name>
<accession>A0A084J885</accession>
<dbReference type="AlphaFoldDB" id="A0A084J885"/>
<dbReference type="InterPro" id="IPR006674">
    <property type="entry name" value="HD_domain"/>
</dbReference>
<evidence type="ECO:0000313" key="3">
    <source>
        <dbReference type="EMBL" id="KEZ85169.1"/>
    </source>
</evidence>
<dbReference type="PANTHER" id="PTHR47545:SF2">
    <property type="entry name" value="CC-ADDING TRNA NUCLEOTIDYLTRANSFERASE"/>
    <property type="match status" value="1"/>
</dbReference>
<dbReference type="InterPro" id="IPR003607">
    <property type="entry name" value="HD/PDEase_dom"/>
</dbReference>
<dbReference type="InterPro" id="IPR050124">
    <property type="entry name" value="tRNA_CCA-adding_enzyme"/>
</dbReference>
<reference evidence="3 4" key="1">
    <citation type="submission" date="2014-07" db="EMBL/GenBank/DDBJ databases">
        <title>Draft genome of Clostridium sulfidigenes 113A isolated from sediments associated with methane hydrate from Krishna Godavari basin.</title>
        <authorList>
            <person name="Honkalas V.S."/>
            <person name="Dabir A.P."/>
            <person name="Arora P."/>
            <person name="Dhakephalkar P.K."/>
        </authorList>
    </citation>
    <scope>NUCLEOTIDE SEQUENCE [LARGE SCALE GENOMIC DNA]</scope>
    <source>
        <strain evidence="3 4">113A</strain>
    </source>
</reference>
<protein>
    <recommendedName>
        <fullName evidence="2">HD domain-containing protein</fullName>
    </recommendedName>
</protein>
<dbReference type="SUPFAM" id="SSF109604">
    <property type="entry name" value="HD-domain/PDEase-like"/>
    <property type="match status" value="1"/>
</dbReference>
<dbReference type="Pfam" id="PF01966">
    <property type="entry name" value="HD"/>
    <property type="match status" value="1"/>
</dbReference>